<sequence length="63" mass="7269">MGFRISFGKKKIINLTIKDHVIRYVDLKNTNPPMVQNLGESLIMRPLRQSLKNVCLIGKSRED</sequence>
<dbReference type="EMBL" id="CP137640">
    <property type="protein sequence ID" value="WVX82566.1"/>
    <property type="molecule type" value="Genomic_DNA"/>
</dbReference>
<accession>A0ABZ2CJU3</accession>
<name>A0ABZ2CJU3_9BACI</name>
<evidence type="ECO:0000313" key="1">
    <source>
        <dbReference type="EMBL" id="WVX82566.1"/>
    </source>
</evidence>
<dbReference type="Proteomes" id="UP001357223">
    <property type="component" value="Chromosome"/>
</dbReference>
<dbReference type="RefSeq" id="WP_338451465.1">
    <property type="nucleotide sequence ID" value="NZ_CP137640.1"/>
</dbReference>
<evidence type="ECO:0000313" key="2">
    <source>
        <dbReference type="Proteomes" id="UP001357223"/>
    </source>
</evidence>
<keyword evidence="2" id="KW-1185">Reference proteome</keyword>
<organism evidence="1 2">
    <name type="scientific">Niallia oryzisoli</name>
    <dbReference type="NCBI Taxonomy" id="1737571"/>
    <lineage>
        <taxon>Bacteria</taxon>
        <taxon>Bacillati</taxon>
        <taxon>Bacillota</taxon>
        <taxon>Bacilli</taxon>
        <taxon>Bacillales</taxon>
        <taxon>Bacillaceae</taxon>
        <taxon>Niallia</taxon>
    </lineage>
</organism>
<reference evidence="1 2" key="1">
    <citation type="submission" date="2023-10" db="EMBL/GenBank/DDBJ databases">
        <title>Niallia locisalis sp.nov. isolated from a salt pond sample.</title>
        <authorList>
            <person name="Li X.-J."/>
            <person name="Dong L."/>
        </authorList>
    </citation>
    <scope>NUCLEOTIDE SEQUENCE [LARGE SCALE GENOMIC DNA]</scope>
    <source>
        <strain evidence="1 2">DSM 29761</strain>
    </source>
</reference>
<proteinExistence type="predicted"/>
<gene>
    <name evidence="1" type="ORF">R4Z09_06175</name>
</gene>
<protein>
    <submittedName>
        <fullName evidence="1">Uncharacterized protein</fullName>
    </submittedName>
</protein>